<keyword evidence="6" id="KW-0539">Nucleus</keyword>
<dbReference type="Proteomes" id="UP000711488">
    <property type="component" value="Unassembled WGS sequence"/>
</dbReference>
<dbReference type="PANTHER" id="PTHR13204:SF1">
    <property type="entry name" value="ESTER HYDROLASE C11ORF54"/>
    <property type="match status" value="1"/>
</dbReference>
<dbReference type="InterPro" id="IPR015021">
    <property type="entry name" value="C11orf54_DUF1907"/>
</dbReference>
<dbReference type="SMART" id="SM01168">
    <property type="entry name" value="DUF1907"/>
    <property type="match status" value="1"/>
</dbReference>
<evidence type="ECO:0000256" key="6">
    <source>
        <dbReference type="ARBA" id="ARBA00023242"/>
    </source>
</evidence>
<keyword evidence="3" id="KW-0479">Metal-binding</keyword>
<dbReference type="EMBL" id="JQDR03005580">
    <property type="protein sequence ID" value="KAA0201338.1"/>
    <property type="molecule type" value="Genomic_DNA"/>
</dbReference>
<dbReference type="GO" id="GO:0016788">
    <property type="term" value="F:hydrolase activity, acting on ester bonds"/>
    <property type="evidence" value="ECO:0007669"/>
    <property type="project" value="TreeGrafter"/>
</dbReference>
<reference evidence="8" key="3">
    <citation type="submission" date="2019-06" db="EMBL/GenBank/DDBJ databases">
        <authorList>
            <person name="Poynton C."/>
            <person name="Hasenbein S."/>
            <person name="Benoit J.B."/>
            <person name="Sepulveda M.S."/>
            <person name="Poelchau M.F."/>
            <person name="Murali S.C."/>
            <person name="Chen S."/>
            <person name="Glastad K.M."/>
            <person name="Werren J.H."/>
            <person name="Vineis J.H."/>
            <person name="Bowen J.L."/>
            <person name="Friedrich M."/>
            <person name="Jones J."/>
            <person name="Robertson H.M."/>
            <person name="Feyereisen R."/>
            <person name="Mechler-Hickson A."/>
            <person name="Mathers N."/>
            <person name="Lee C.E."/>
            <person name="Colbourne J.K."/>
            <person name="Biales A."/>
            <person name="Johnston J.S."/>
            <person name="Wellborn G.A."/>
            <person name="Rosendale A.J."/>
            <person name="Cridge A.G."/>
            <person name="Munoz-Torres M.C."/>
            <person name="Bain P.A."/>
            <person name="Manny A.R."/>
            <person name="Major K.M."/>
            <person name="Lambert F.N."/>
            <person name="Vulpe C.D."/>
            <person name="Tuck P."/>
            <person name="Blalock B.J."/>
            <person name="Lin Y.-Y."/>
            <person name="Smith M.E."/>
            <person name="Ochoa-Acuna H."/>
            <person name="Chen M.-J.M."/>
            <person name="Childers C.P."/>
            <person name="Qu J."/>
            <person name="Dugan S."/>
            <person name="Lee S.L."/>
            <person name="Chao H."/>
            <person name="Dinh H."/>
            <person name="Han Y."/>
            <person name="Doddapaneni H."/>
            <person name="Worley K.C."/>
            <person name="Muzny D.M."/>
            <person name="Gibbs R.A."/>
            <person name="Richards S."/>
        </authorList>
    </citation>
    <scope>NUCLEOTIDE SEQUENCE</scope>
    <source>
        <strain evidence="8">HAZT.00-mixed</strain>
        <tissue evidence="8">Whole organism</tissue>
    </source>
</reference>
<organism evidence="8">
    <name type="scientific">Hyalella azteca</name>
    <name type="common">Amphipod</name>
    <dbReference type="NCBI Taxonomy" id="294128"/>
    <lineage>
        <taxon>Eukaryota</taxon>
        <taxon>Metazoa</taxon>
        <taxon>Ecdysozoa</taxon>
        <taxon>Arthropoda</taxon>
        <taxon>Crustacea</taxon>
        <taxon>Multicrustacea</taxon>
        <taxon>Malacostraca</taxon>
        <taxon>Eumalacostraca</taxon>
        <taxon>Peracarida</taxon>
        <taxon>Amphipoda</taxon>
        <taxon>Senticaudata</taxon>
        <taxon>Talitrida</taxon>
        <taxon>Talitroidea</taxon>
        <taxon>Hyalellidae</taxon>
        <taxon>Hyalella</taxon>
    </lineage>
</organism>
<dbReference type="Pfam" id="PF08925">
    <property type="entry name" value="DUF1907"/>
    <property type="match status" value="1"/>
</dbReference>
<reference evidence="8" key="1">
    <citation type="submission" date="2014-08" db="EMBL/GenBank/DDBJ databases">
        <authorList>
            <person name="Murali S."/>
            <person name="Richards S."/>
            <person name="Bandaranaike D."/>
            <person name="Bellair M."/>
            <person name="Blankenburg K."/>
            <person name="Chao H."/>
            <person name="Dinh H."/>
            <person name="Doddapaneni H."/>
            <person name="Dugan-Rocha S."/>
            <person name="Elkadiri S."/>
            <person name="Gnanaolivu R."/>
            <person name="Hughes D."/>
            <person name="Lee S."/>
            <person name="Li M."/>
            <person name="Ming W."/>
            <person name="Munidasa M."/>
            <person name="Muniz J."/>
            <person name="Nguyen L."/>
            <person name="Osuji N."/>
            <person name="Pu L.-L."/>
            <person name="Puazo M."/>
            <person name="Skinner E."/>
            <person name="Qu C."/>
            <person name="Quiroz J."/>
            <person name="Raj R."/>
            <person name="Weissenberger G."/>
            <person name="Xin Y."/>
            <person name="Zou X."/>
            <person name="Han Y."/>
            <person name="Worley K."/>
            <person name="Muzny D."/>
            <person name="Gibbs R."/>
        </authorList>
    </citation>
    <scope>NUCLEOTIDE SEQUENCE</scope>
    <source>
        <strain evidence="8">HAZT.00-mixed</strain>
        <tissue evidence="8">Whole organism</tissue>
    </source>
</reference>
<evidence type="ECO:0000313" key="8">
    <source>
        <dbReference type="EMBL" id="KAA0201338.1"/>
    </source>
</evidence>
<dbReference type="GO" id="GO:0005634">
    <property type="term" value="C:nucleus"/>
    <property type="evidence" value="ECO:0007669"/>
    <property type="project" value="UniProtKB-SubCell"/>
</dbReference>
<gene>
    <name evidence="8" type="ORF">HAZT_HAZT000537</name>
</gene>
<dbReference type="OrthoDB" id="5119241at2759"/>
<keyword evidence="4" id="KW-0378">Hydrolase</keyword>
<keyword evidence="5" id="KW-0862">Zinc</keyword>
<evidence type="ECO:0000256" key="2">
    <source>
        <dbReference type="ARBA" id="ARBA00011245"/>
    </source>
</evidence>
<evidence type="ECO:0000256" key="1">
    <source>
        <dbReference type="ARBA" id="ARBA00004123"/>
    </source>
</evidence>
<protein>
    <recommendedName>
        <fullName evidence="7">DUF1907 domain-containing protein</fullName>
    </recommendedName>
</protein>
<comment type="subunit">
    <text evidence="2">Monomer.</text>
</comment>
<dbReference type="CDD" id="cd17298">
    <property type="entry name" value="DUF1907"/>
    <property type="match status" value="1"/>
</dbReference>
<name>A0A6A0H6G3_HYAAZ</name>
<dbReference type="GO" id="GO:0008270">
    <property type="term" value="F:zinc ion binding"/>
    <property type="evidence" value="ECO:0007669"/>
    <property type="project" value="TreeGrafter"/>
</dbReference>
<evidence type="ECO:0000256" key="3">
    <source>
        <dbReference type="ARBA" id="ARBA00022723"/>
    </source>
</evidence>
<comment type="subcellular location">
    <subcellularLocation>
        <location evidence="1">Nucleus</location>
    </subcellularLocation>
</comment>
<dbReference type="AlphaFoldDB" id="A0A6A0H6G3"/>
<comment type="caution">
    <text evidence="8">The sequence shown here is derived from an EMBL/GenBank/DDBJ whole genome shotgun (WGS) entry which is preliminary data.</text>
</comment>
<evidence type="ECO:0000259" key="7">
    <source>
        <dbReference type="SMART" id="SM01168"/>
    </source>
</evidence>
<reference evidence="8" key="2">
    <citation type="journal article" date="2018" name="Environ. Sci. Technol.">
        <title>The Toxicogenome of Hyalella azteca: A Model for Sediment Ecotoxicology and Evolutionary Toxicology.</title>
        <authorList>
            <person name="Poynton H.C."/>
            <person name="Hasenbein S."/>
            <person name="Benoit J.B."/>
            <person name="Sepulveda M.S."/>
            <person name="Poelchau M.F."/>
            <person name="Hughes D.S.T."/>
            <person name="Murali S.C."/>
            <person name="Chen S."/>
            <person name="Glastad K.M."/>
            <person name="Goodisman M.A.D."/>
            <person name="Werren J.H."/>
            <person name="Vineis J.H."/>
            <person name="Bowen J.L."/>
            <person name="Friedrich M."/>
            <person name="Jones J."/>
            <person name="Robertson H.M."/>
            <person name="Feyereisen R."/>
            <person name="Mechler-Hickson A."/>
            <person name="Mathers N."/>
            <person name="Lee C.E."/>
            <person name="Colbourne J.K."/>
            <person name="Biales A."/>
            <person name="Johnston J.S."/>
            <person name="Wellborn G.A."/>
            <person name="Rosendale A.J."/>
            <person name="Cridge A.G."/>
            <person name="Munoz-Torres M.C."/>
            <person name="Bain P.A."/>
            <person name="Manny A.R."/>
            <person name="Major K.M."/>
            <person name="Lambert F.N."/>
            <person name="Vulpe C.D."/>
            <person name="Tuck P."/>
            <person name="Blalock B.J."/>
            <person name="Lin Y.Y."/>
            <person name="Smith M.E."/>
            <person name="Ochoa-Acuna H."/>
            <person name="Chen M.M."/>
            <person name="Childers C.P."/>
            <person name="Qu J."/>
            <person name="Dugan S."/>
            <person name="Lee S.L."/>
            <person name="Chao H."/>
            <person name="Dinh H."/>
            <person name="Han Y."/>
            <person name="Doddapaneni H."/>
            <person name="Worley K.C."/>
            <person name="Muzny D.M."/>
            <person name="Gibbs R.A."/>
            <person name="Richards S."/>
        </authorList>
    </citation>
    <scope>NUCLEOTIDE SEQUENCE</scope>
    <source>
        <strain evidence="8">HAZT.00-mixed</strain>
        <tissue evidence="8">Whole organism</tissue>
    </source>
</reference>
<evidence type="ECO:0000256" key="4">
    <source>
        <dbReference type="ARBA" id="ARBA00022801"/>
    </source>
</evidence>
<dbReference type="SUPFAM" id="SSF117856">
    <property type="entry name" value="AF0104/ALDC/Ptd012-like"/>
    <property type="match status" value="1"/>
</dbReference>
<proteinExistence type="predicted"/>
<accession>A0A6A0H6G3</accession>
<sequence>MSWPVESVRLFTSPLEDICSILRKGLEKNFKEVSVSVEECPDLTKAPFNLPAAGLAGSTRIADVGGPPYLVPFADLSKNYDFNELAKLIDLPDSFIVGAGGGPHEIVGMNSEMMPNLRTGTNADNNSKVSKLSGDGHELVSLAKDQACCSLMVNLFACEGAPGKVLKVRARQRIGEENFVSCIRKAITEGFPNKVVGLGGIFRMLSGAAKCHIMPNFSKIALNNDEEVSNWLKYFEMAAPMIFFSVMVSSDPGLDLRLEHSHGYGAEYGGHYHYDVTPDTVEYEAYYNLAEVLYRVDKPQNTHNIGKN</sequence>
<dbReference type="PANTHER" id="PTHR13204">
    <property type="entry name" value="PTD012 PROTEIN"/>
    <property type="match status" value="1"/>
</dbReference>
<feature type="domain" description="DUF1907" evidence="7">
    <location>
        <begin position="21"/>
        <end position="296"/>
    </location>
</feature>
<evidence type="ECO:0000256" key="5">
    <source>
        <dbReference type="ARBA" id="ARBA00022833"/>
    </source>
</evidence>